<reference evidence="1 2" key="1">
    <citation type="submission" date="2016-07" db="EMBL/GenBank/DDBJ databases">
        <title>Pervasive Adenine N6-methylation of Active Genes in Fungi.</title>
        <authorList>
            <consortium name="DOE Joint Genome Institute"/>
            <person name="Mondo S.J."/>
            <person name="Dannebaum R.O."/>
            <person name="Kuo R.C."/>
            <person name="Labutti K."/>
            <person name="Haridas S."/>
            <person name="Kuo A."/>
            <person name="Salamov A."/>
            <person name="Ahrendt S.R."/>
            <person name="Lipzen A."/>
            <person name="Sullivan W."/>
            <person name="Andreopoulos W.B."/>
            <person name="Clum A."/>
            <person name="Lindquist E."/>
            <person name="Daum C."/>
            <person name="Ramamoorthy G.K."/>
            <person name="Gryganskyi A."/>
            <person name="Culley D."/>
            <person name="Magnuson J.K."/>
            <person name="James T.Y."/>
            <person name="O'Malley M.A."/>
            <person name="Stajich J.E."/>
            <person name="Spatafora J.W."/>
            <person name="Visel A."/>
            <person name="Grigoriev I.V."/>
        </authorList>
    </citation>
    <scope>NUCLEOTIDE SEQUENCE [LARGE SCALE GENOMIC DNA]</scope>
    <source>
        <strain evidence="1 2">JEL800</strain>
    </source>
</reference>
<dbReference type="AlphaFoldDB" id="A0A1Y2CT11"/>
<dbReference type="OrthoDB" id="5946233at2759"/>
<gene>
    <name evidence="1" type="ORF">BCR33DRAFT_781761</name>
</gene>
<keyword evidence="2" id="KW-1185">Reference proteome</keyword>
<organism evidence="1 2">
    <name type="scientific">Rhizoclosmatium globosum</name>
    <dbReference type="NCBI Taxonomy" id="329046"/>
    <lineage>
        <taxon>Eukaryota</taxon>
        <taxon>Fungi</taxon>
        <taxon>Fungi incertae sedis</taxon>
        <taxon>Chytridiomycota</taxon>
        <taxon>Chytridiomycota incertae sedis</taxon>
        <taxon>Chytridiomycetes</taxon>
        <taxon>Chytridiales</taxon>
        <taxon>Chytriomycetaceae</taxon>
        <taxon>Rhizoclosmatium</taxon>
    </lineage>
</organism>
<dbReference type="EMBL" id="MCGO01000009">
    <property type="protein sequence ID" value="ORY49505.1"/>
    <property type="molecule type" value="Genomic_DNA"/>
</dbReference>
<protein>
    <submittedName>
        <fullName evidence="1">Uncharacterized protein</fullName>
    </submittedName>
</protein>
<name>A0A1Y2CT11_9FUNG</name>
<evidence type="ECO:0000313" key="1">
    <source>
        <dbReference type="EMBL" id="ORY49505.1"/>
    </source>
</evidence>
<proteinExistence type="predicted"/>
<evidence type="ECO:0000313" key="2">
    <source>
        <dbReference type="Proteomes" id="UP000193642"/>
    </source>
</evidence>
<dbReference type="Proteomes" id="UP000193642">
    <property type="component" value="Unassembled WGS sequence"/>
</dbReference>
<comment type="caution">
    <text evidence="1">The sequence shown here is derived from an EMBL/GenBank/DDBJ whole genome shotgun (WGS) entry which is preliminary data.</text>
</comment>
<sequence length="128" mass="14683">MKETSWIDIYLYIWIPLIQQLLDEYSDHVNHNRRQANKNCLLLSAAPHFCYSCPNRFGGMNCGISVDMQLIDDAIATLQSDPLIAQYLPEDAKVAFEIAYNCLGRPRVELTNAWELVHKIQEIIVNTS</sequence>
<accession>A0A1Y2CT11</accession>